<keyword evidence="8" id="KW-1185">Reference proteome</keyword>
<evidence type="ECO:0000313" key="7">
    <source>
        <dbReference type="EMBL" id="KAE8008254.1"/>
    </source>
</evidence>
<dbReference type="InterPro" id="IPR015300">
    <property type="entry name" value="DNA-bd_pseudobarrel_sf"/>
</dbReference>
<dbReference type="GO" id="GO:0005634">
    <property type="term" value="C:nucleus"/>
    <property type="evidence" value="ECO:0007669"/>
    <property type="project" value="UniProtKB-SubCell"/>
</dbReference>
<evidence type="ECO:0000256" key="1">
    <source>
        <dbReference type="ARBA" id="ARBA00004123"/>
    </source>
</evidence>
<dbReference type="OrthoDB" id="1090008at2759"/>
<dbReference type="AlphaFoldDB" id="A0A5N6QML1"/>
<name>A0A5N6QML1_9ROSI</name>
<dbReference type="SUPFAM" id="SSF101936">
    <property type="entry name" value="DNA-binding pseudobarrel domain"/>
    <property type="match status" value="1"/>
</dbReference>
<proteinExistence type="predicted"/>
<dbReference type="PANTHER" id="PTHR31541:SF25">
    <property type="entry name" value="GAMMA-GLIADIN B"/>
    <property type="match status" value="1"/>
</dbReference>
<accession>A0A5N6QML1</accession>
<sequence length="290" mass="34042">MGITLEVLRGDSPAIWGEFNKITEEAIRDAGEDQNEVWRMQTWRVLMGLHEFYEKKRKRDLEKQRKTLEFDLLSLSLNWKLKRQRNKPLEQKKRVVLRTIPPKKPLELAPNNTGNINKNDQEEEEEEKKSRKTKKQRKNPTEIKQEVPDRPVPCIPTEFKDKIMGLQGSDINLVIQKELTDADMKASQARLSIPRGQMKYDFLSREEQVSLDEKDGKRCKAMEVPLIEPGLQVSTIFLKKWKFGSNSCYMLSKPWIKVTKRNQLKSSNTIQLWSFRVDQKLHLALVKLEN</sequence>
<feature type="region of interest" description="Disordered" evidence="6">
    <location>
        <begin position="100"/>
        <end position="151"/>
    </location>
</feature>
<dbReference type="GO" id="GO:0003677">
    <property type="term" value="F:DNA binding"/>
    <property type="evidence" value="ECO:0007669"/>
    <property type="project" value="UniProtKB-KW"/>
</dbReference>
<keyword evidence="4" id="KW-0804">Transcription</keyword>
<dbReference type="Pfam" id="PF03754">
    <property type="entry name" value="At2g31720-like"/>
    <property type="match status" value="1"/>
</dbReference>
<evidence type="ECO:0008006" key="9">
    <source>
        <dbReference type="Google" id="ProtNLM"/>
    </source>
</evidence>
<evidence type="ECO:0000256" key="6">
    <source>
        <dbReference type="SAM" id="MobiDB-lite"/>
    </source>
</evidence>
<keyword evidence="5" id="KW-0539">Nucleus</keyword>
<gene>
    <name evidence="7" type="ORF">FH972_004784</name>
</gene>
<dbReference type="InterPro" id="IPR005508">
    <property type="entry name" value="At2g31720-like"/>
</dbReference>
<evidence type="ECO:0000256" key="2">
    <source>
        <dbReference type="ARBA" id="ARBA00023015"/>
    </source>
</evidence>
<protein>
    <recommendedName>
        <fullName evidence="9">B3 domain-containing protein</fullName>
    </recommendedName>
</protein>
<keyword evidence="3" id="KW-0238">DNA-binding</keyword>
<dbReference type="Proteomes" id="UP000327013">
    <property type="component" value="Chromosome 2"/>
</dbReference>
<dbReference type="Gene3D" id="2.40.330.10">
    <property type="entry name" value="DNA-binding pseudobarrel domain"/>
    <property type="match status" value="1"/>
</dbReference>
<comment type="subcellular location">
    <subcellularLocation>
        <location evidence="1">Nucleus</location>
    </subcellularLocation>
</comment>
<reference evidence="7 8" key="1">
    <citation type="submission" date="2019-06" db="EMBL/GenBank/DDBJ databases">
        <title>A chromosomal-level reference genome of Carpinus fangiana (Coryloideae, Betulaceae).</title>
        <authorList>
            <person name="Yang X."/>
            <person name="Wang Z."/>
            <person name="Zhang L."/>
            <person name="Hao G."/>
            <person name="Liu J."/>
            <person name="Yang Y."/>
        </authorList>
    </citation>
    <scope>NUCLEOTIDE SEQUENCE [LARGE SCALE GENOMIC DNA]</scope>
    <source>
        <strain evidence="7">Cfa_2016G</strain>
        <tissue evidence="7">Leaf</tissue>
    </source>
</reference>
<evidence type="ECO:0000256" key="4">
    <source>
        <dbReference type="ARBA" id="ARBA00023163"/>
    </source>
</evidence>
<feature type="compositionally biased region" description="Basic and acidic residues" evidence="6">
    <location>
        <begin position="139"/>
        <end position="149"/>
    </location>
</feature>
<dbReference type="EMBL" id="CM017322">
    <property type="protein sequence ID" value="KAE8008254.1"/>
    <property type="molecule type" value="Genomic_DNA"/>
</dbReference>
<organism evidence="7 8">
    <name type="scientific">Carpinus fangiana</name>
    <dbReference type="NCBI Taxonomy" id="176857"/>
    <lineage>
        <taxon>Eukaryota</taxon>
        <taxon>Viridiplantae</taxon>
        <taxon>Streptophyta</taxon>
        <taxon>Embryophyta</taxon>
        <taxon>Tracheophyta</taxon>
        <taxon>Spermatophyta</taxon>
        <taxon>Magnoliopsida</taxon>
        <taxon>eudicotyledons</taxon>
        <taxon>Gunneridae</taxon>
        <taxon>Pentapetalae</taxon>
        <taxon>rosids</taxon>
        <taxon>fabids</taxon>
        <taxon>Fagales</taxon>
        <taxon>Betulaceae</taxon>
        <taxon>Carpinus</taxon>
    </lineage>
</organism>
<dbReference type="PANTHER" id="PTHR31541">
    <property type="entry name" value="B3 DOMAIN PLANT PROTEIN-RELATED"/>
    <property type="match status" value="1"/>
</dbReference>
<evidence type="ECO:0000256" key="3">
    <source>
        <dbReference type="ARBA" id="ARBA00023125"/>
    </source>
</evidence>
<evidence type="ECO:0000256" key="5">
    <source>
        <dbReference type="ARBA" id="ARBA00023242"/>
    </source>
</evidence>
<keyword evidence="2" id="KW-0805">Transcription regulation</keyword>
<evidence type="ECO:0000313" key="8">
    <source>
        <dbReference type="Proteomes" id="UP000327013"/>
    </source>
</evidence>